<comment type="caution">
    <text evidence="10">The sequence shown here is derived from an EMBL/GenBank/DDBJ whole genome shotgun (WGS) entry which is preliminary data.</text>
</comment>
<dbReference type="PANTHER" id="PTHR32409">
    <property type="entry name" value="MITOCHONDRIAL IMPORT RECEPTOR SUBUNIT TOM20-1-RELATED"/>
    <property type="match status" value="1"/>
</dbReference>
<protein>
    <recommendedName>
        <fullName evidence="12">Mitochondrial import receptor subunit TOM20</fullName>
    </recommendedName>
</protein>
<dbReference type="OrthoDB" id="1056333at2759"/>
<sequence length="298" mass="32991">MFFFELACQNAKATYEQNPVDADNLTRWGGALLELSQIRNGPESLKCLEDAESKLEEALKIDPMKADALWCLGNAQTSHGFFTSDTAMANEFFDKATQCFQKALDVEPANDLYRKSLDLSSKAPELHLEIHRQMASQASQAAPSTSNTRQSRKKKESDFWYDVFGWVILGVGMAVWVGLAKSNVPPQAPSLVGFSTPAILPNFDELQMIETLRAAIVRAVIELELVKSSALFHKQKSLQRPKSLVGHKRSAWISQEMKTSSKSGGWLSFSVSVVSWVIVLVFARSSLAAECCPSPLRD</sequence>
<dbReference type="InterPro" id="IPR010547">
    <property type="entry name" value="TOM20_imprt_rcpt"/>
</dbReference>
<feature type="transmembrane region" description="Helical" evidence="9">
    <location>
        <begin position="159"/>
        <end position="179"/>
    </location>
</feature>
<dbReference type="EMBL" id="JAAALK010000087">
    <property type="protein sequence ID" value="KAG8081699.1"/>
    <property type="molecule type" value="Genomic_DNA"/>
</dbReference>
<accession>A0A8J5TGZ0</accession>
<dbReference type="GO" id="GO:0005742">
    <property type="term" value="C:mitochondrial outer membrane translocase complex"/>
    <property type="evidence" value="ECO:0007669"/>
    <property type="project" value="InterPro"/>
</dbReference>
<organism evidence="10 11">
    <name type="scientific">Zizania palustris</name>
    <name type="common">Northern wild rice</name>
    <dbReference type="NCBI Taxonomy" id="103762"/>
    <lineage>
        <taxon>Eukaryota</taxon>
        <taxon>Viridiplantae</taxon>
        <taxon>Streptophyta</taxon>
        <taxon>Embryophyta</taxon>
        <taxon>Tracheophyta</taxon>
        <taxon>Spermatophyta</taxon>
        <taxon>Magnoliopsida</taxon>
        <taxon>Liliopsida</taxon>
        <taxon>Poales</taxon>
        <taxon>Poaceae</taxon>
        <taxon>BOP clade</taxon>
        <taxon>Oryzoideae</taxon>
        <taxon>Oryzeae</taxon>
        <taxon>Zizaniinae</taxon>
        <taxon>Zizania</taxon>
    </lineage>
</organism>
<dbReference type="Proteomes" id="UP000729402">
    <property type="component" value="Unassembled WGS sequence"/>
</dbReference>
<keyword evidence="4" id="KW-1000">Mitochondrion outer membrane</keyword>
<evidence type="ECO:0000256" key="6">
    <source>
        <dbReference type="ARBA" id="ARBA00022989"/>
    </source>
</evidence>
<feature type="transmembrane region" description="Helical" evidence="9">
    <location>
        <begin position="264"/>
        <end position="283"/>
    </location>
</feature>
<dbReference type="PANTHER" id="PTHR32409:SF3">
    <property type="entry name" value="MITOCHONDRIAL IMPORT RECEPTOR SUBUNIT TOM20-1-RELATED"/>
    <property type="match status" value="1"/>
</dbReference>
<evidence type="ECO:0000256" key="3">
    <source>
        <dbReference type="ARBA" id="ARBA00022692"/>
    </source>
</evidence>
<evidence type="ECO:0000256" key="7">
    <source>
        <dbReference type="ARBA" id="ARBA00023128"/>
    </source>
</evidence>
<keyword evidence="6 9" id="KW-1133">Transmembrane helix</keyword>
<evidence type="ECO:0000313" key="11">
    <source>
        <dbReference type="Proteomes" id="UP000729402"/>
    </source>
</evidence>
<keyword evidence="11" id="KW-1185">Reference proteome</keyword>
<evidence type="ECO:0000256" key="8">
    <source>
        <dbReference type="ARBA" id="ARBA00023136"/>
    </source>
</evidence>
<proteinExistence type="predicted"/>
<keyword evidence="5" id="KW-0653">Protein transport</keyword>
<keyword evidence="8 9" id="KW-0472">Membrane</keyword>
<dbReference type="GO" id="GO:0015031">
    <property type="term" value="P:protein transport"/>
    <property type="evidence" value="ECO:0007669"/>
    <property type="project" value="UniProtKB-KW"/>
</dbReference>
<evidence type="ECO:0000256" key="4">
    <source>
        <dbReference type="ARBA" id="ARBA00022787"/>
    </source>
</evidence>
<reference evidence="10" key="1">
    <citation type="journal article" date="2021" name="bioRxiv">
        <title>Whole Genome Assembly and Annotation of Northern Wild Rice, Zizania palustris L., Supports a Whole Genome Duplication in the Zizania Genus.</title>
        <authorList>
            <person name="Haas M."/>
            <person name="Kono T."/>
            <person name="Macchietto M."/>
            <person name="Millas R."/>
            <person name="McGilp L."/>
            <person name="Shao M."/>
            <person name="Duquette J."/>
            <person name="Hirsch C.N."/>
            <person name="Kimball J."/>
        </authorList>
    </citation>
    <scope>NUCLEOTIDE SEQUENCE</scope>
    <source>
        <tissue evidence="10">Fresh leaf tissue</tissue>
    </source>
</reference>
<name>A0A8J5TGZ0_ZIZPA</name>
<keyword evidence="7" id="KW-0496">Mitochondrion</keyword>
<dbReference type="Pfam" id="PF06552">
    <property type="entry name" value="TOM20_plant"/>
    <property type="match status" value="1"/>
</dbReference>
<dbReference type="GO" id="GO:0045040">
    <property type="term" value="P:protein insertion into mitochondrial outer membrane"/>
    <property type="evidence" value="ECO:0007669"/>
    <property type="project" value="InterPro"/>
</dbReference>
<evidence type="ECO:0000313" key="10">
    <source>
        <dbReference type="EMBL" id="KAG8081699.1"/>
    </source>
</evidence>
<evidence type="ECO:0000256" key="9">
    <source>
        <dbReference type="SAM" id="Phobius"/>
    </source>
</evidence>
<keyword evidence="2" id="KW-0813">Transport</keyword>
<reference evidence="10" key="2">
    <citation type="submission" date="2021-02" db="EMBL/GenBank/DDBJ databases">
        <authorList>
            <person name="Kimball J.A."/>
            <person name="Haas M.W."/>
            <person name="Macchietto M."/>
            <person name="Kono T."/>
            <person name="Duquette J."/>
            <person name="Shao M."/>
        </authorList>
    </citation>
    <scope>NUCLEOTIDE SEQUENCE</scope>
    <source>
        <tissue evidence="10">Fresh leaf tissue</tissue>
    </source>
</reference>
<evidence type="ECO:0000256" key="1">
    <source>
        <dbReference type="ARBA" id="ARBA00004572"/>
    </source>
</evidence>
<gene>
    <name evidence="10" type="ORF">GUJ93_ZPchr0019g2673</name>
</gene>
<keyword evidence="3 9" id="KW-0812">Transmembrane</keyword>
<dbReference type="AlphaFoldDB" id="A0A8J5TGZ0"/>
<evidence type="ECO:0000256" key="5">
    <source>
        <dbReference type="ARBA" id="ARBA00022927"/>
    </source>
</evidence>
<evidence type="ECO:0000256" key="2">
    <source>
        <dbReference type="ARBA" id="ARBA00022448"/>
    </source>
</evidence>
<evidence type="ECO:0008006" key="12">
    <source>
        <dbReference type="Google" id="ProtNLM"/>
    </source>
</evidence>
<comment type="subcellular location">
    <subcellularLocation>
        <location evidence="1">Mitochondrion outer membrane</location>
        <topology evidence="1">Single-pass membrane protein</topology>
    </subcellularLocation>
</comment>